<feature type="transmembrane region" description="Helical" evidence="3">
    <location>
        <begin position="148"/>
        <end position="167"/>
    </location>
</feature>
<evidence type="ECO:0000256" key="1">
    <source>
        <dbReference type="ARBA" id="ARBA00012528"/>
    </source>
</evidence>
<organism evidence="5 6">
    <name type="scientific">Campylobacter rectus</name>
    <name type="common">Wolinella recta</name>
    <dbReference type="NCBI Taxonomy" id="203"/>
    <lineage>
        <taxon>Bacteria</taxon>
        <taxon>Pseudomonadati</taxon>
        <taxon>Campylobacterota</taxon>
        <taxon>Epsilonproteobacteria</taxon>
        <taxon>Campylobacterales</taxon>
        <taxon>Campylobacteraceae</taxon>
        <taxon>Campylobacter</taxon>
    </lineage>
</organism>
<feature type="transmembrane region" description="Helical" evidence="3">
    <location>
        <begin position="40"/>
        <end position="58"/>
    </location>
</feature>
<dbReference type="EMBL" id="CP012543">
    <property type="protein sequence ID" value="QCD46346.1"/>
    <property type="molecule type" value="Genomic_DNA"/>
</dbReference>
<evidence type="ECO:0000256" key="2">
    <source>
        <dbReference type="ARBA" id="ARBA00034247"/>
    </source>
</evidence>
<dbReference type="InterPro" id="IPR043128">
    <property type="entry name" value="Rev_trsase/Diguanyl_cyclase"/>
</dbReference>
<dbReference type="EC" id="2.7.7.65" evidence="1"/>
<dbReference type="InterPro" id="IPR050469">
    <property type="entry name" value="Diguanylate_Cyclase"/>
</dbReference>
<dbReference type="FunFam" id="3.30.70.270:FF:000001">
    <property type="entry name" value="Diguanylate cyclase domain protein"/>
    <property type="match status" value="1"/>
</dbReference>
<evidence type="ECO:0000313" key="6">
    <source>
        <dbReference type="Proteomes" id="UP000502377"/>
    </source>
</evidence>
<keyword evidence="3" id="KW-0812">Transmembrane</keyword>
<dbReference type="PANTHER" id="PTHR45138">
    <property type="entry name" value="REGULATORY COMPONENTS OF SENSORY TRANSDUCTION SYSTEM"/>
    <property type="match status" value="1"/>
</dbReference>
<dbReference type="AlphaFoldDB" id="A0A6G5QLJ1"/>
<dbReference type="InterPro" id="IPR029787">
    <property type="entry name" value="Nucleotide_cyclase"/>
</dbReference>
<dbReference type="PANTHER" id="PTHR45138:SF9">
    <property type="entry name" value="DIGUANYLATE CYCLASE DGCM-RELATED"/>
    <property type="match status" value="1"/>
</dbReference>
<proteinExistence type="predicted"/>
<protein>
    <recommendedName>
        <fullName evidence="1">diguanylate cyclase</fullName>
        <ecNumber evidence="1">2.7.7.65</ecNumber>
    </recommendedName>
</protein>
<comment type="catalytic activity">
    <reaction evidence="2">
        <text>2 GTP = 3',3'-c-di-GMP + 2 diphosphate</text>
        <dbReference type="Rhea" id="RHEA:24898"/>
        <dbReference type="ChEBI" id="CHEBI:33019"/>
        <dbReference type="ChEBI" id="CHEBI:37565"/>
        <dbReference type="ChEBI" id="CHEBI:58805"/>
        <dbReference type="EC" id="2.7.7.65"/>
    </reaction>
</comment>
<feature type="transmembrane region" description="Helical" evidence="3">
    <location>
        <begin position="117"/>
        <end position="133"/>
    </location>
</feature>
<feature type="domain" description="GGDEF" evidence="4">
    <location>
        <begin position="216"/>
        <end position="350"/>
    </location>
</feature>
<gene>
    <name evidence="5" type="ORF">CRECT_0659</name>
</gene>
<evidence type="ECO:0000259" key="4">
    <source>
        <dbReference type="PROSITE" id="PS50887"/>
    </source>
</evidence>
<evidence type="ECO:0000256" key="3">
    <source>
        <dbReference type="SAM" id="Phobius"/>
    </source>
</evidence>
<dbReference type="RefSeq" id="WP_002944385.1">
    <property type="nucleotide sequence ID" value="NZ_CP012543.1"/>
</dbReference>
<dbReference type="CDD" id="cd01949">
    <property type="entry name" value="GGDEF"/>
    <property type="match status" value="1"/>
</dbReference>
<dbReference type="SUPFAM" id="SSF55073">
    <property type="entry name" value="Nucleotide cyclase"/>
    <property type="match status" value="1"/>
</dbReference>
<name>A0A6G5QLJ1_CAMRE</name>
<dbReference type="SMART" id="SM00267">
    <property type="entry name" value="GGDEF"/>
    <property type="match status" value="1"/>
</dbReference>
<evidence type="ECO:0000313" key="5">
    <source>
        <dbReference type="EMBL" id="QCD46346.1"/>
    </source>
</evidence>
<dbReference type="GO" id="GO:0052621">
    <property type="term" value="F:diguanylate cyclase activity"/>
    <property type="evidence" value="ECO:0007669"/>
    <property type="project" value="UniProtKB-EC"/>
</dbReference>
<dbReference type="KEGG" id="crx:CRECT_0659"/>
<dbReference type="Proteomes" id="UP000502377">
    <property type="component" value="Chromosome"/>
</dbReference>
<reference evidence="5 6" key="1">
    <citation type="submission" date="2016-07" db="EMBL/GenBank/DDBJ databases">
        <title>Comparative genomics of the Campylobacter concisus group.</title>
        <authorList>
            <person name="Miller W.G."/>
            <person name="Yee E."/>
            <person name="Chapman M.H."/>
            <person name="Huynh S."/>
            <person name="Bono J.L."/>
            <person name="On S.L.W."/>
            <person name="StLeger J."/>
            <person name="Foster G."/>
            <person name="Parker C.T."/>
        </authorList>
    </citation>
    <scope>NUCLEOTIDE SEQUENCE [LARGE SCALE GENOMIC DNA]</scope>
    <source>
        <strain evidence="5 6">ATCC 33238</strain>
    </source>
</reference>
<sequence>MLLNLFTKYDFYVKLRAMFVVLGLFHVLYLVLFIYINQSFLVLLNIFSTILYAACAYFTRDLKTSARAIMAVRIEIFAHAFICALILGWDYGFQNIILGVMSIVFFSSLATKGVNNFFAYVQGAAYLFLYFYAKTPPELAGERAECFYFLNFAIVIAVIVILVVDFVKTFSAKIRQDMLERQESLNELANKDPLTGLLNRNAFHVQVSPHINLLEKEVSVVLCDIDDFKKLNDTYGHAFGDEALKTVALTIKNSLREGDLVYRWGGEEFLIFLSGINLENSRRIFERIRRKIAETELKFDGKSAKTSATFGLVNFNPKALKDVEAAIKQADILLYNGKKSGKNKVVAQTFDDKMS</sequence>
<dbReference type="InterPro" id="IPR000160">
    <property type="entry name" value="GGDEF_dom"/>
</dbReference>
<feature type="transmembrane region" description="Helical" evidence="3">
    <location>
        <begin position="70"/>
        <end position="87"/>
    </location>
</feature>
<dbReference type="NCBIfam" id="TIGR00254">
    <property type="entry name" value="GGDEF"/>
    <property type="match status" value="1"/>
</dbReference>
<dbReference type="Pfam" id="PF00990">
    <property type="entry name" value="GGDEF"/>
    <property type="match status" value="1"/>
</dbReference>
<dbReference type="PROSITE" id="PS50887">
    <property type="entry name" value="GGDEF"/>
    <property type="match status" value="1"/>
</dbReference>
<keyword evidence="3" id="KW-0472">Membrane</keyword>
<dbReference type="Gene3D" id="3.30.70.270">
    <property type="match status" value="1"/>
</dbReference>
<accession>A0A6G5QLJ1</accession>
<keyword evidence="3" id="KW-1133">Transmembrane helix</keyword>
<feature type="transmembrane region" description="Helical" evidence="3">
    <location>
        <begin position="12"/>
        <end position="34"/>
    </location>
</feature>